<evidence type="ECO:0000313" key="12">
    <source>
        <dbReference type="Proteomes" id="UP000643405"/>
    </source>
</evidence>
<evidence type="ECO:0000256" key="6">
    <source>
        <dbReference type="ARBA" id="ARBA00022989"/>
    </source>
</evidence>
<keyword evidence="2 9" id="KW-0813">Transport</keyword>
<proteinExistence type="inferred from homology"/>
<dbReference type="EMBL" id="JACVVX010000003">
    <property type="protein sequence ID" value="MBD0415257.1"/>
    <property type="molecule type" value="Genomic_DNA"/>
</dbReference>
<evidence type="ECO:0000313" key="11">
    <source>
        <dbReference type="EMBL" id="MBD0415257.1"/>
    </source>
</evidence>
<keyword evidence="7 9" id="KW-0472">Membrane</keyword>
<evidence type="ECO:0000256" key="9">
    <source>
        <dbReference type="RuleBase" id="RU369079"/>
    </source>
</evidence>
<feature type="transmembrane region" description="Helical" evidence="9">
    <location>
        <begin position="103"/>
        <end position="126"/>
    </location>
</feature>
<evidence type="ECO:0000256" key="4">
    <source>
        <dbReference type="ARBA" id="ARBA00022519"/>
    </source>
</evidence>
<dbReference type="Proteomes" id="UP000643405">
    <property type="component" value="Unassembled WGS sequence"/>
</dbReference>
<evidence type="ECO:0000256" key="8">
    <source>
        <dbReference type="ARBA" id="ARBA00038436"/>
    </source>
</evidence>
<dbReference type="InterPro" id="IPR007387">
    <property type="entry name" value="TRAP_DctQ"/>
</dbReference>
<reference evidence="11" key="1">
    <citation type="submission" date="2020-09" db="EMBL/GenBank/DDBJ databases">
        <title>Genome seq and assembly of Tianweitania sp.</title>
        <authorList>
            <person name="Chhetri G."/>
        </authorList>
    </citation>
    <scope>NUCLEOTIDE SEQUENCE</scope>
    <source>
        <strain evidence="11">Rool2</strain>
    </source>
</reference>
<comment type="function">
    <text evidence="9">Part of the tripartite ATP-independent periplasmic (TRAP) transport system.</text>
</comment>
<protein>
    <recommendedName>
        <fullName evidence="9">TRAP transporter small permease protein</fullName>
    </recommendedName>
</protein>
<sequence length="184" mass="19535">MATTESRTVKQPGGTPAGSGFAGSAMGALHTLLGVTLLFVVVVNFVNAVSRYLFGISPVGADELMVYVVIWAVMVSAIVSLFLRSHINVNLLPLYAKGRVRHFLHIIHDVAAVVACGYATYASWLFIGRISRLGVTSMGLELPMTIPHAALLVGFAGLTLTGAVMLVRDVLALVRNAPHAEVRP</sequence>
<feature type="transmembrane region" description="Helical" evidence="9">
    <location>
        <begin position="21"/>
        <end position="44"/>
    </location>
</feature>
<dbReference type="PANTHER" id="PTHR35011">
    <property type="entry name" value="2,3-DIKETO-L-GULONATE TRAP TRANSPORTER SMALL PERMEASE PROTEIN YIAM"/>
    <property type="match status" value="1"/>
</dbReference>
<feature type="transmembrane region" description="Helical" evidence="9">
    <location>
        <begin position="146"/>
        <end position="167"/>
    </location>
</feature>
<dbReference type="InterPro" id="IPR055348">
    <property type="entry name" value="DctQ"/>
</dbReference>
<evidence type="ECO:0000259" key="10">
    <source>
        <dbReference type="Pfam" id="PF04290"/>
    </source>
</evidence>
<dbReference type="RefSeq" id="WP_188164689.1">
    <property type="nucleotide sequence ID" value="NZ_JACVVX010000003.1"/>
</dbReference>
<feature type="transmembrane region" description="Helical" evidence="9">
    <location>
        <begin position="64"/>
        <end position="83"/>
    </location>
</feature>
<name>A0A8J6U7Y6_9HYPH</name>
<evidence type="ECO:0000256" key="1">
    <source>
        <dbReference type="ARBA" id="ARBA00004429"/>
    </source>
</evidence>
<comment type="subunit">
    <text evidence="9">The complex comprises the extracytoplasmic solute receptor protein and the two transmembrane proteins.</text>
</comment>
<keyword evidence="3" id="KW-1003">Cell membrane</keyword>
<dbReference type="GO" id="GO:0005886">
    <property type="term" value="C:plasma membrane"/>
    <property type="evidence" value="ECO:0007669"/>
    <property type="project" value="UniProtKB-SubCell"/>
</dbReference>
<evidence type="ECO:0000256" key="3">
    <source>
        <dbReference type="ARBA" id="ARBA00022475"/>
    </source>
</evidence>
<gene>
    <name evidence="11" type="ORF">ICI42_11380</name>
</gene>
<dbReference type="Pfam" id="PF04290">
    <property type="entry name" value="DctQ"/>
    <property type="match status" value="1"/>
</dbReference>
<keyword evidence="12" id="KW-1185">Reference proteome</keyword>
<comment type="caution">
    <text evidence="11">The sequence shown here is derived from an EMBL/GenBank/DDBJ whole genome shotgun (WGS) entry which is preliminary data.</text>
</comment>
<comment type="subcellular location">
    <subcellularLocation>
        <location evidence="1 9">Cell inner membrane</location>
        <topology evidence="1 9">Multi-pass membrane protein</topology>
    </subcellularLocation>
</comment>
<dbReference type="AlphaFoldDB" id="A0A8J6U7Y6"/>
<keyword evidence="5 9" id="KW-0812">Transmembrane</keyword>
<comment type="similarity">
    <text evidence="8 9">Belongs to the TRAP transporter small permease family.</text>
</comment>
<feature type="domain" description="Tripartite ATP-independent periplasmic transporters DctQ component" evidence="10">
    <location>
        <begin position="41"/>
        <end position="170"/>
    </location>
</feature>
<evidence type="ECO:0000256" key="7">
    <source>
        <dbReference type="ARBA" id="ARBA00023136"/>
    </source>
</evidence>
<evidence type="ECO:0000256" key="5">
    <source>
        <dbReference type="ARBA" id="ARBA00022692"/>
    </source>
</evidence>
<dbReference type="GO" id="GO:0022857">
    <property type="term" value="F:transmembrane transporter activity"/>
    <property type="evidence" value="ECO:0007669"/>
    <property type="project" value="UniProtKB-UniRule"/>
</dbReference>
<keyword evidence="4 9" id="KW-0997">Cell inner membrane</keyword>
<organism evidence="11 12">
    <name type="scientific">Oryzicola mucosus</name>
    <dbReference type="NCBI Taxonomy" id="2767425"/>
    <lineage>
        <taxon>Bacteria</taxon>
        <taxon>Pseudomonadati</taxon>
        <taxon>Pseudomonadota</taxon>
        <taxon>Alphaproteobacteria</taxon>
        <taxon>Hyphomicrobiales</taxon>
        <taxon>Phyllobacteriaceae</taxon>
        <taxon>Oryzicola</taxon>
    </lineage>
</organism>
<accession>A0A8J6U7Y6</accession>
<evidence type="ECO:0000256" key="2">
    <source>
        <dbReference type="ARBA" id="ARBA00022448"/>
    </source>
</evidence>
<keyword evidence="6 9" id="KW-1133">Transmembrane helix</keyword>